<name>A0ABV8NZ77_9BURK</name>
<feature type="domain" description="Isochorismatase-like" evidence="1">
    <location>
        <begin position="9"/>
        <end position="152"/>
    </location>
</feature>
<comment type="caution">
    <text evidence="2">The sequence shown here is derived from an EMBL/GenBank/DDBJ whole genome shotgun (WGS) entry which is preliminary data.</text>
</comment>
<dbReference type="RefSeq" id="WP_217964008.1">
    <property type="nucleotide sequence ID" value="NZ_JAHTBN010000003.1"/>
</dbReference>
<evidence type="ECO:0000259" key="1">
    <source>
        <dbReference type="Pfam" id="PF00857"/>
    </source>
</evidence>
<sequence>MDRLCAENSVLLVVDMQTRLLPAIHDHERLLARAVALVRAALLLDVPVLATEHCADKIGPTEPALARLVRRTIPKTSFDATREPGMIEKMPGGRPNVLLIGTEAHVCVLQTAMGLAATGRHAMMVADCVGSRSPADRRLALGRAAQHGIEAVGMEMAMFEWLTRADHPRFREVLALLKGAPPPLQGDEPL</sequence>
<organism evidence="2 3">
    <name type="scientific">Candidimonas humi</name>
    <dbReference type="NCBI Taxonomy" id="683355"/>
    <lineage>
        <taxon>Bacteria</taxon>
        <taxon>Pseudomonadati</taxon>
        <taxon>Pseudomonadota</taxon>
        <taxon>Betaproteobacteria</taxon>
        <taxon>Burkholderiales</taxon>
        <taxon>Alcaligenaceae</taxon>
        <taxon>Candidimonas</taxon>
    </lineage>
</organism>
<keyword evidence="3" id="KW-1185">Reference proteome</keyword>
<accession>A0ABV8NZ77</accession>
<evidence type="ECO:0000313" key="2">
    <source>
        <dbReference type="EMBL" id="MFC4200772.1"/>
    </source>
</evidence>
<evidence type="ECO:0000313" key="3">
    <source>
        <dbReference type="Proteomes" id="UP001595848"/>
    </source>
</evidence>
<reference evidence="3" key="1">
    <citation type="journal article" date="2019" name="Int. J. Syst. Evol. Microbiol.">
        <title>The Global Catalogue of Microorganisms (GCM) 10K type strain sequencing project: providing services to taxonomists for standard genome sequencing and annotation.</title>
        <authorList>
            <consortium name="The Broad Institute Genomics Platform"/>
            <consortium name="The Broad Institute Genome Sequencing Center for Infectious Disease"/>
            <person name="Wu L."/>
            <person name="Ma J."/>
        </authorList>
    </citation>
    <scope>NUCLEOTIDE SEQUENCE [LARGE SCALE GENOMIC DNA]</scope>
    <source>
        <strain evidence="3">LMG 24813</strain>
    </source>
</reference>
<dbReference type="Pfam" id="PF00857">
    <property type="entry name" value="Isochorismatase"/>
    <property type="match status" value="1"/>
</dbReference>
<proteinExistence type="predicted"/>
<dbReference type="Proteomes" id="UP001595848">
    <property type="component" value="Unassembled WGS sequence"/>
</dbReference>
<dbReference type="PANTHER" id="PTHR14119:SF3">
    <property type="entry name" value="ISOCHORISMATASE DOMAIN-CONTAINING PROTEIN 2"/>
    <property type="match status" value="1"/>
</dbReference>
<gene>
    <name evidence="2" type="ORF">ACFOY1_07385</name>
</gene>
<dbReference type="PANTHER" id="PTHR14119">
    <property type="entry name" value="HYDROLASE"/>
    <property type="match status" value="1"/>
</dbReference>
<dbReference type="InterPro" id="IPR000868">
    <property type="entry name" value="Isochorismatase-like_dom"/>
</dbReference>
<protein>
    <submittedName>
        <fullName evidence="2">Isochorismatase family protein</fullName>
    </submittedName>
</protein>
<dbReference type="EMBL" id="JBHSBV010000002">
    <property type="protein sequence ID" value="MFC4200772.1"/>
    <property type="molecule type" value="Genomic_DNA"/>
</dbReference>
<dbReference type="InterPro" id="IPR050993">
    <property type="entry name" value="Isochorismatase_domain"/>
</dbReference>